<accession>A0AAW1BBZ7</accession>
<dbReference type="PANTHER" id="PTHR46767:SF1">
    <property type="entry name" value="LIM DOMAIN ONLY PROTEIN 7"/>
    <property type="match status" value="1"/>
</dbReference>
<sequence>MSAMQFGDPWTAANNFILVISKMQVTGKTFGDKHFRPGLENGTLLCELLNSIFPGLVKKINRSPTPVAGLDNIAFFLRGCREVGLKESQLFDPGDLQETCTSRTTIRNPDGGRKLKNVLATVYWLGKTANNSTYFNGPALDLKKFEGLLTQMRKT</sequence>
<evidence type="ECO:0000259" key="1">
    <source>
        <dbReference type="PROSITE" id="PS50021"/>
    </source>
</evidence>
<dbReference type="Pfam" id="PF00307">
    <property type="entry name" value="CH"/>
    <property type="match status" value="1"/>
</dbReference>
<proteinExistence type="predicted"/>
<dbReference type="InterPro" id="IPR029978">
    <property type="entry name" value="LMO-7"/>
</dbReference>
<dbReference type="InterPro" id="IPR036872">
    <property type="entry name" value="CH_dom_sf"/>
</dbReference>
<keyword evidence="3" id="KW-1185">Reference proteome</keyword>
<dbReference type="GO" id="GO:0030155">
    <property type="term" value="P:regulation of cell adhesion"/>
    <property type="evidence" value="ECO:0007669"/>
    <property type="project" value="InterPro"/>
</dbReference>
<dbReference type="SUPFAM" id="SSF47576">
    <property type="entry name" value="Calponin-homology domain, CH-domain"/>
    <property type="match status" value="1"/>
</dbReference>
<dbReference type="Proteomes" id="UP001474421">
    <property type="component" value="Unassembled WGS sequence"/>
</dbReference>
<organism evidence="2 3">
    <name type="scientific">Crotalus adamanteus</name>
    <name type="common">Eastern diamondback rattlesnake</name>
    <dbReference type="NCBI Taxonomy" id="8729"/>
    <lineage>
        <taxon>Eukaryota</taxon>
        <taxon>Metazoa</taxon>
        <taxon>Chordata</taxon>
        <taxon>Craniata</taxon>
        <taxon>Vertebrata</taxon>
        <taxon>Euteleostomi</taxon>
        <taxon>Lepidosauria</taxon>
        <taxon>Squamata</taxon>
        <taxon>Bifurcata</taxon>
        <taxon>Unidentata</taxon>
        <taxon>Episquamata</taxon>
        <taxon>Toxicofera</taxon>
        <taxon>Serpentes</taxon>
        <taxon>Colubroidea</taxon>
        <taxon>Viperidae</taxon>
        <taxon>Crotalinae</taxon>
        <taxon>Crotalus</taxon>
    </lineage>
</organism>
<gene>
    <name evidence="2" type="ORF">NXF25_014175</name>
</gene>
<protein>
    <submittedName>
        <fullName evidence="2">LIM and calponin domains-containing protein 1</fullName>
    </submittedName>
</protein>
<dbReference type="GO" id="GO:0023051">
    <property type="term" value="P:regulation of signaling"/>
    <property type="evidence" value="ECO:0007669"/>
    <property type="project" value="InterPro"/>
</dbReference>
<dbReference type="EMBL" id="JAOTOJ010000007">
    <property type="protein sequence ID" value="KAK9399206.1"/>
    <property type="molecule type" value="Genomic_DNA"/>
</dbReference>
<dbReference type="PANTHER" id="PTHR46767">
    <property type="entry name" value="LIM DOMAIN ONLY PROTEIN 7"/>
    <property type="match status" value="1"/>
</dbReference>
<name>A0AAW1BBZ7_CROAD</name>
<evidence type="ECO:0000313" key="3">
    <source>
        <dbReference type="Proteomes" id="UP001474421"/>
    </source>
</evidence>
<dbReference type="AlphaFoldDB" id="A0AAW1BBZ7"/>
<feature type="domain" description="Calponin-homology (CH)" evidence="1">
    <location>
        <begin position="12"/>
        <end position="130"/>
    </location>
</feature>
<reference evidence="2 3" key="1">
    <citation type="journal article" date="2024" name="Proc. Natl. Acad. Sci. U.S.A.">
        <title>The genetic regulatory architecture and epigenomic basis for age-related changes in rattlesnake venom.</title>
        <authorList>
            <person name="Hogan M.P."/>
            <person name="Holding M.L."/>
            <person name="Nystrom G.S."/>
            <person name="Colston T.J."/>
            <person name="Bartlett D.A."/>
            <person name="Mason A.J."/>
            <person name="Ellsworth S.A."/>
            <person name="Rautsaw R.M."/>
            <person name="Lawrence K.C."/>
            <person name="Strickland J.L."/>
            <person name="He B."/>
            <person name="Fraser P."/>
            <person name="Margres M.J."/>
            <person name="Gilbert D.M."/>
            <person name="Gibbs H.L."/>
            <person name="Parkinson C.L."/>
            <person name="Rokyta D.R."/>
        </authorList>
    </citation>
    <scope>NUCLEOTIDE SEQUENCE [LARGE SCALE GENOMIC DNA]</scope>
    <source>
        <strain evidence="2">DRR0105</strain>
    </source>
</reference>
<evidence type="ECO:0000313" key="2">
    <source>
        <dbReference type="EMBL" id="KAK9399206.1"/>
    </source>
</evidence>
<dbReference type="FunFam" id="1.10.418.10:FF:000038">
    <property type="entry name" value="LIM and calponin homology domains-containing protein 1"/>
    <property type="match status" value="1"/>
</dbReference>
<dbReference type="PROSITE" id="PS50021">
    <property type="entry name" value="CH"/>
    <property type="match status" value="1"/>
</dbReference>
<dbReference type="Gene3D" id="1.10.418.10">
    <property type="entry name" value="Calponin-like domain"/>
    <property type="match status" value="1"/>
</dbReference>
<dbReference type="InterPro" id="IPR001715">
    <property type="entry name" value="CH_dom"/>
</dbReference>
<dbReference type="PRINTS" id="PR00888">
    <property type="entry name" value="SM22CALPONIN"/>
</dbReference>
<dbReference type="InterPro" id="IPR003096">
    <property type="entry name" value="SM22_calponin"/>
</dbReference>
<dbReference type="SMART" id="SM00033">
    <property type="entry name" value="CH"/>
    <property type="match status" value="1"/>
</dbReference>
<comment type="caution">
    <text evidence="2">The sequence shown here is derived from an EMBL/GenBank/DDBJ whole genome shotgun (WGS) entry which is preliminary data.</text>
</comment>